<keyword evidence="3" id="KW-1185">Reference proteome</keyword>
<dbReference type="PANTHER" id="PTHR43861:SF1">
    <property type="entry name" value="TRANS-ACONITATE 2-METHYLTRANSFERASE"/>
    <property type="match status" value="1"/>
</dbReference>
<dbReference type="EMBL" id="CAJPIZ010032920">
    <property type="protein sequence ID" value="CAG2120355.1"/>
    <property type="molecule type" value="Genomic_DNA"/>
</dbReference>
<dbReference type="Proteomes" id="UP000759131">
    <property type="component" value="Unassembled WGS sequence"/>
</dbReference>
<feature type="non-terminal residue" evidence="2">
    <location>
        <position position="245"/>
    </location>
</feature>
<dbReference type="CDD" id="cd02440">
    <property type="entry name" value="AdoMet_MTases"/>
    <property type="match status" value="1"/>
</dbReference>
<dbReference type="OrthoDB" id="6529970at2759"/>
<dbReference type="Pfam" id="PF13847">
    <property type="entry name" value="Methyltransf_31"/>
    <property type="match status" value="1"/>
</dbReference>
<dbReference type="Gene3D" id="3.40.50.150">
    <property type="entry name" value="Vaccinia Virus protein VP39"/>
    <property type="match status" value="2"/>
</dbReference>
<feature type="domain" description="Methyltransferase" evidence="1">
    <location>
        <begin position="5"/>
        <end position="122"/>
    </location>
</feature>
<dbReference type="InterPro" id="IPR025714">
    <property type="entry name" value="Methyltranfer_dom"/>
</dbReference>
<accession>A0A7R9QGG3</accession>
<organism evidence="2">
    <name type="scientific">Medioppia subpectinata</name>
    <dbReference type="NCBI Taxonomy" id="1979941"/>
    <lineage>
        <taxon>Eukaryota</taxon>
        <taxon>Metazoa</taxon>
        <taxon>Ecdysozoa</taxon>
        <taxon>Arthropoda</taxon>
        <taxon>Chelicerata</taxon>
        <taxon>Arachnida</taxon>
        <taxon>Acari</taxon>
        <taxon>Acariformes</taxon>
        <taxon>Sarcoptiformes</taxon>
        <taxon>Oribatida</taxon>
        <taxon>Brachypylina</taxon>
        <taxon>Oppioidea</taxon>
        <taxon>Oppiidae</taxon>
        <taxon>Medioppia</taxon>
    </lineage>
</organism>
<dbReference type="PANTHER" id="PTHR43861">
    <property type="entry name" value="TRANS-ACONITATE 2-METHYLTRANSFERASE-RELATED"/>
    <property type="match status" value="1"/>
</dbReference>
<name>A0A7R9QGG3_9ACAR</name>
<sequence>EYDIIVDLGCGTGYLVDLLSRSVKHKRIVGLDICPNMIAFAEQNHKPMDSVQYLVQDLSQSWDSLSSVLKALESKVSLIVSDFVIHWIPDKSRLMHVVSKLLAKNGEFVANYVRTPDALESKVSLIVSDFVIHWIPDKSRLMHVVSKLLAKNGEFVANYVRTPDVMSLLTSEQIRQYNIQLKTKSEKNQLDEMRNACLGNDLQITTIDVRVENSKINKYIINLIPRLIYLHLCTKPNSSRLEWPC</sequence>
<gene>
    <name evidence="2" type="ORF">OSB1V03_LOCUS20302</name>
</gene>
<proteinExistence type="predicted"/>
<protein>
    <recommendedName>
        <fullName evidence="1">Methyltransferase domain-containing protein</fullName>
    </recommendedName>
</protein>
<evidence type="ECO:0000313" key="2">
    <source>
        <dbReference type="EMBL" id="CAD7644996.1"/>
    </source>
</evidence>
<dbReference type="InterPro" id="IPR029063">
    <property type="entry name" value="SAM-dependent_MTases_sf"/>
</dbReference>
<reference evidence="2" key="1">
    <citation type="submission" date="2020-11" db="EMBL/GenBank/DDBJ databases">
        <authorList>
            <person name="Tran Van P."/>
        </authorList>
    </citation>
    <scope>NUCLEOTIDE SEQUENCE</scope>
</reference>
<dbReference type="EMBL" id="OC887495">
    <property type="protein sequence ID" value="CAD7644996.1"/>
    <property type="molecule type" value="Genomic_DNA"/>
</dbReference>
<dbReference type="AlphaFoldDB" id="A0A7R9QGG3"/>
<dbReference type="SUPFAM" id="SSF53335">
    <property type="entry name" value="S-adenosyl-L-methionine-dependent methyltransferases"/>
    <property type="match status" value="2"/>
</dbReference>
<evidence type="ECO:0000313" key="3">
    <source>
        <dbReference type="Proteomes" id="UP000759131"/>
    </source>
</evidence>
<evidence type="ECO:0000259" key="1">
    <source>
        <dbReference type="Pfam" id="PF13847"/>
    </source>
</evidence>